<dbReference type="Gene3D" id="3.40.50.300">
    <property type="entry name" value="P-loop containing nucleotide triphosphate hydrolases"/>
    <property type="match status" value="1"/>
</dbReference>
<organism evidence="3 4">
    <name type="scientific">Kingdonia uniflora</name>
    <dbReference type="NCBI Taxonomy" id="39325"/>
    <lineage>
        <taxon>Eukaryota</taxon>
        <taxon>Viridiplantae</taxon>
        <taxon>Streptophyta</taxon>
        <taxon>Embryophyta</taxon>
        <taxon>Tracheophyta</taxon>
        <taxon>Spermatophyta</taxon>
        <taxon>Magnoliopsida</taxon>
        <taxon>Ranunculales</taxon>
        <taxon>Circaeasteraceae</taxon>
        <taxon>Kingdonia</taxon>
    </lineage>
</organism>
<dbReference type="OrthoDB" id="1727778at2759"/>
<dbReference type="Pfam" id="PF00485">
    <property type="entry name" value="PRK"/>
    <property type="match status" value="1"/>
</dbReference>
<dbReference type="AlphaFoldDB" id="A0A7J7NGP7"/>
<reference evidence="3 4" key="1">
    <citation type="journal article" date="2020" name="IScience">
        <title>Genome Sequencing of the Endangered Kingdonia uniflora (Circaeasteraceae, Ranunculales) Reveals Potential Mechanisms of Evolutionary Specialization.</title>
        <authorList>
            <person name="Sun Y."/>
            <person name="Deng T."/>
            <person name="Zhang A."/>
            <person name="Moore M.J."/>
            <person name="Landis J.B."/>
            <person name="Lin N."/>
            <person name="Zhang H."/>
            <person name="Zhang X."/>
            <person name="Huang J."/>
            <person name="Zhang X."/>
            <person name="Sun H."/>
            <person name="Wang H."/>
        </authorList>
    </citation>
    <scope>NUCLEOTIDE SEQUENCE [LARGE SCALE GENOMIC DNA]</scope>
    <source>
        <strain evidence="3">TB1705</strain>
        <tissue evidence="3">Leaf</tissue>
    </source>
</reference>
<evidence type="ECO:0000313" key="3">
    <source>
        <dbReference type="EMBL" id="KAF6166327.1"/>
    </source>
</evidence>
<keyword evidence="4" id="KW-1185">Reference proteome</keyword>
<feature type="region of interest" description="Disordered" evidence="1">
    <location>
        <begin position="1"/>
        <end position="60"/>
    </location>
</feature>
<gene>
    <name evidence="3" type="ORF">GIB67_015873</name>
</gene>
<name>A0A7J7NGP7_9MAGN</name>
<comment type="caution">
    <text evidence="3">The sequence shown here is derived from an EMBL/GenBank/DDBJ whole genome shotgun (WGS) entry which is preliminary data.</text>
</comment>
<dbReference type="SUPFAM" id="SSF52540">
    <property type="entry name" value="P-loop containing nucleoside triphosphate hydrolases"/>
    <property type="match status" value="1"/>
</dbReference>
<dbReference type="GO" id="GO:0005524">
    <property type="term" value="F:ATP binding"/>
    <property type="evidence" value="ECO:0007669"/>
    <property type="project" value="InterPro"/>
</dbReference>
<evidence type="ECO:0000259" key="2">
    <source>
        <dbReference type="PROSITE" id="PS51707"/>
    </source>
</evidence>
<dbReference type="InterPro" id="IPR023577">
    <property type="entry name" value="CYTH_domain"/>
</dbReference>
<feature type="compositionally biased region" description="Basic and acidic residues" evidence="1">
    <location>
        <begin position="84"/>
        <end position="98"/>
    </location>
</feature>
<dbReference type="Pfam" id="PF01928">
    <property type="entry name" value="CYTH"/>
    <property type="match status" value="1"/>
</dbReference>
<feature type="region of interest" description="Disordered" evidence="1">
    <location>
        <begin position="79"/>
        <end position="98"/>
    </location>
</feature>
<sequence>MGQSAAGTREVATGIGQGMPLSDLSVPQQPLAPTEDAGHESISKEGSWTHNTDSDTPRPPFVQLEADTYEAEGSRVLTGPTTDMVEKNPTEKSEKRTKQWEIACKASEERAISFGDMQRHIWEPGGSNFSELGVPKIISTLEVPSSRIVLIEGIYALSEKLRPLLDLRVSVTGGIHFDLVKRVLRDIQRAGQEPEEIIHQISETVYPMYKAFIEPDLRTAHIKIVNKFNPFTGFQNPIYILKSTKTPTVDQIKAVISGEHKERMEETYDIFLLPPGEDPEACQSYLRMRNRDGKYNLMFEVSN</sequence>
<accession>A0A7J7NGP7</accession>
<feature type="domain" description="CYTH" evidence="2">
    <location>
        <begin position="233"/>
        <end position="303"/>
    </location>
</feature>
<dbReference type="InterPro" id="IPR006083">
    <property type="entry name" value="PRK/URK"/>
</dbReference>
<dbReference type="GO" id="GO:0016301">
    <property type="term" value="F:kinase activity"/>
    <property type="evidence" value="ECO:0007669"/>
    <property type="project" value="InterPro"/>
</dbReference>
<dbReference type="PROSITE" id="PS51707">
    <property type="entry name" value="CYTH"/>
    <property type="match status" value="1"/>
</dbReference>
<dbReference type="Proteomes" id="UP000541444">
    <property type="component" value="Unassembled WGS sequence"/>
</dbReference>
<protein>
    <recommendedName>
        <fullName evidence="2">CYTH domain-containing protein</fullName>
    </recommendedName>
</protein>
<evidence type="ECO:0000256" key="1">
    <source>
        <dbReference type="SAM" id="MobiDB-lite"/>
    </source>
</evidence>
<dbReference type="EMBL" id="JACGCM010000794">
    <property type="protein sequence ID" value="KAF6166327.1"/>
    <property type="molecule type" value="Genomic_DNA"/>
</dbReference>
<dbReference type="InterPro" id="IPR027417">
    <property type="entry name" value="P-loop_NTPase"/>
</dbReference>
<dbReference type="PANTHER" id="PTHR10285">
    <property type="entry name" value="URIDINE KINASE"/>
    <property type="match status" value="1"/>
</dbReference>
<proteinExistence type="predicted"/>
<evidence type="ECO:0000313" key="4">
    <source>
        <dbReference type="Proteomes" id="UP000541444"/>
    </source>
</evidence>